<proteinExistence type="predicted"/>
<evidence type="ECO:0000256" key="1">
    <source>
        <dbReference type="SAM" id="MobiDB-lite"/>
    </source>
</evidence>
<name>A0A5P1EAA6_ASPOF</name>
<keyword evidence="3" id="KW-1185">Reference proteome</keyword>
<gene>
    <name evidence="2" type="ORF">A4U43_C09F13170</name>
</gene>
<dbReference type="Gramene" id="ONK58455">
    <property type="protein sequence ID" value="ONK58455"/>
    <property type="gene ID" value="A4U43_C09F13170"/>
</dbReference>
<evidence type="ECO:0000313" key="3">
    <source>
        <dbReference type="Proteomes" id="UP000243459"/>
    </source>
</evidence>
<sequence length="97" mass="10889">MENERDTLCDEMARKSLGARGKGKSSAGQPSGSQLVGDDILTLYEFLMDVARKTDPFLLIPLVYGDFVLEAARGYGHEEMRETTIDDDCFIFLFSWS</sequence>
<evidence type="ECO:0000313" key="2">
    <source>
        <dbReference type="EMBL" id="ONK58455.1"/>
    </source>
</evidence>
<protein>
    <submittedName>
        <fullName evidence="2">Uncharacterized protein</fullName>
    </submittedName>
</protein>
<dbReference type="Proteomes" id="UP000243459">
    <property type="component" value="Chromosome 9"/>
</dbReference>
<reference evidence="3" key="1">
    <citation type="journal article" date="2017" name="Nat. Commun.">
        <title>The asparagus genome sheds light on the origin and evolution of a young Y chromosome.</title>
        <authorList>
            <person name="Harkess A."/>
            <person name="Zhou J."/>
            <person name="Xu C."/>
            <person name="Bowers J.E."/>
            <person name="Van der Hulst R."/>
            <person name="Ayyampalayam S."/>
            <person name="Mercati F."/>
            <person name="Riccardi P."/>
            <person name="McKain M.R."/>
            <person name="Kakrana A."/>
            <person name="Tang H."/>
            <person name="Ray J."/>
            <person name="Groenendijk J."/>
            <person name="Arikit S."/>
            <person name="Mathioni S.M."/>
            <person name="Nakano M."/>
            <person name="Shan H."/>
            <person name="Telgmann-Rauber A."/>
            <person name="Kanno A."/>
            <person name="Yue Z."/>
            <person name="Chen H."/>
            <person name="Li W."/>
            <person name="Chen Y."/>
            <person name="Xu X."/>
            <person name="Zhang Y."/>
            <person name="Luo S."/>
            <person name="Chen H."/>
            <person name="Gao J."/>
            <person name="Mao Z."/>
            <person name="Pires J.C."/>
            <person name="Luo M."/>
            <person name="Kudrna D."/>
            <person name="Wing R.A."/>
            <person name="Meyers B.C."/>
            <person name="Yi K."/>
            <person name="Kong H."/>
            <person name="Lavrijsen P."/>
            <person name="Sunseri F."/>
            <person name="Falavigna A."/>
            <person name="Ye Y."/>
            <person name="Leebens-Mack J.H."/>
            <person name="Chen G."/>
        </authorList>
    </citation>
    <scope>NUCLEOTIDE SEQUENCE [LARGE SCALE GENOMIC DNA]</scope>
    <source>
        <strain evidence="3">cv. DH0086</strain>
    </source>
</reference>
<dbReference type="AlphaFoldDB" id="A0A5P1EAA6"/>
<feature type="region of interest" description="Disordered" evidence="1">
    <location>
        <begin position="15"/>
        <end position="35"/>
    </location>
</feature>
<organism evidence="2 3">
    <name type="scientific">Asparagus officinalis</name>
    <name type="common">Garden asparagus</name>
    <dbReference type="NCBI Taxonomy" id="4686"/>
    <lineage>
        <taxon>Eukaryota</taxon>
        <taxon>Viridiplantae</taxon>
        <taxon>Streptophyta</taxon>
        <taxon>Embryophyta</taxon>
        <taxon>Tracheophyta</taxon>
        <taxon>Spermatophyta</taxon>
        <taxon>Magnoliopsida</taxon>
        <taxon>Liliopsida</taxon>
        <taxon>Asparagales</taxon>
        <taxon>Asparagaceae</taxon>
        <taxon>Asparagoideae</taxon>
        <taxon>Asparagus</taxon>
    </lineage>
</organism>
<accession>A0A5P1EAA6</accession>
<dbReference type="EMBL" id="CM007389">
    <property type="protein sequence ID" value="ONK58455.1"/>
    <property type="molecule type" value="Genomic_DNA"/>
</dbReference>